<evidence type="ECO:0000259" key="5">
    <source>
        <dbReference type="Pfam" id="PF13657"/>
    </source>
</evidence>
<sequence>MSVEIVHVFYDGLGDPVPVGRLAAHEHKILFQYTEEFLALNLRISPYKLPRKRGIIEGDPGIFEGLHGVFDDSLPDGWGRLLLDRKIRELGQDPWVLTPLDRLSYVGKHGMGALSYQPEYEAEASDKIDLINHIELDKLADETQSILEGAPSEVLDQIYALAAGSGGARPKILVGCTADKQQLAYGTNNYSDTHQPWIIKFRGGDLKNGMGDTIDCGAIEFAYSRMAEKAGIDVPETHLFPSKKGPGYFGAKRFDLVDGQRHHVHSVCGLLNADYRLPSMSYEMLLRVTRDLTKDQRDVEQMYRRMAFNVMTSNQDDHTKNFAFMMSSNGKWKNSPGYDITYSRGVGAEHAMTVNGKGKGFTGDDLMKVADCAGIAVVAAKGIIEEVNEAISTWSDEANTCGVSKSNIQSIAKTMAPIKTPTKKQHRSQENDD</sequence>
<dbReference type="EMBL" id="MCGG01000049">
    <property type="protein sequence ID" value="OEJ65523.1"/>
    <property type="molecule type" value="Genomic_DNA"/>
</dbReference>
<protein>
    <recommendedName>
        <fullName evidence="8">Phosphatidylinositol kinase</fullName>
    </recommendedName>
</protein>
<comment type="caution">
    <text evidence="6">The sequence shown here is derived from an EMBL/GenBank/DDBJ whole genome shotgun (WGS) entry which is preliminary data.</text>
</comment>
<reference evidence="7" key="1">
    <citation type="submission" date="2016-07" db="EMBL/GenBank/DDBJ databases">
        <authorList>
            <person name="Florea S."/>
            <person name="Webb J.S."/>
            <person name="Jaromczyk J."/>
            <person name="Schardl C.L."/>
        </authorList>
    </citation>
    <scope>NUCLEOTIDE SEQUENCE [LARGE SCALE GENOMIC DNA]</scope>
    <source>
        <strain evidence="7">MV-1</strain>
    </source>
</reference>
<dbReference type="AlphaFoldDB" id="A0A1E5Q5F1"/>
<dbReference type="InterPro" id="IPR012893">
    <property type="entry name" value="HipA-like_C"/>
</dbReference>
<dbReference type="Pfam" id="PF07804">
    <property type="entry name" value="HipA_C"/>
    <property type="match status" value="1"/>
</dbReference>
<name>A0A1E5Q5F1_9PROT</name>
<keyword evidence="3" id="KW-0418">Kinase</keyword>
<evidence type="ECO:0000313" key="6">
    <source>
        <dbReference type="EMBL" id="OEJ65523.1"/>
    </source>
</evidence>
<feature type="domain" description="HipA N-terminal subdomain 1" evidence="5">
    <location>
        <begin position="17"/>
        <end position="116"/>
    </location>
</feature>
<evidence type="ECO:0000313" key="7">
    <source>
        <dbReference type="Proteomes" id="UP000095347"/>
    </source>
</evidence>
<dbReference type="OrthoDB" id="9805913at2"/>
<gene>
    <name evidence="6" type="ORF">BEN30_14170</name>
</gene>
<evidence type="ECO:0008006" key="8">
    <source>
        <dbReference type="Google" id="ProtNLM"/>
    </source>
</evidence>
<evidence type="ECO:0000259" key="4">
    <source>
        <dbReference type="Pfam" id="PF07804"/>
    </source>
</evidence>
<proteinExistence type="inferred from homology"/>
<evidence type="ECO:0000256" key="3">
    <source>
        <dbReference type="ARBA" id="ARBA00022777"/>
    </source>
</evidence>
<feature type="domain" description="HipA-like C-terminal" evidence="4">
    <location>
        <begin position="165"/>
        <end position="394"/>
    </location>
</feature>
<dbReference type="GO" id="GO:0004674">
    <property type="term" value="F:protein serine/threonine kinase activity"/>
    <property type="evidence" value="ECO:0007669"/>
    <property type="project" value="TreeGrafter"/>
</dbReference>
<organism evidence="6 7">
    <name type="scientific">Magnetovibrio blakemorei</name>
    <dbReference type="NCBI Taxonomy" id="28181"/>
    <lineage>
        <taxon>Bacteria</taxon>
        <taxon>Pseudomonadati</taxon>
        <taxon>Pseudomonadota</taxon>
        <taxon>Alphaproteobacteria</taxon>
        <taxon>Rhodospirillales</taxon>
        <taxon>Magnetovibrionaceae</taxon>
        <taxon>Magnetovibrio</taxon>
    </lineage>
</organism>
<dbReference type="GO" id="GO:0005829">
    <property type="term" value="C:cytosol"/>
    <property type="evidence" value="ECO:0007669"/>
    <property type="project" value="TreeGrafter"/>
</dbReference>
<dbReference type="Proteomes" id="UP000095347">
    <property type="component" value="Unassembled WGS sequence"/>
</dbReference>
<dbReference type="RefSeq" id="WP_069958732.1">
    <property type="nucleotide sequence ID" value="NZ_MCGG01000049.1"/>
</dbReference>
<comment type="similarity">
    <text evidence="1">Belongs to the HipA Ser/Thr kinase family.</text>
</comment>
<dbReference type="Pfam" id="PF13657">
    <property type="entry name" value="Couple_hipA"/>
    <property type="match status" value="1"/>
</dbReference>
<dbReference type="PANTHER" id="PTHR37419">
    <property type="entry name" value="SERINE/THREONINE-PROTEIN KINASE TOXIN HIPA"/>
    <property type="match status" value="1"/>
</dbReference>
<dbReference type="InterPro" id="IPR017508">
    <property type="entry name" value="HipA_N1"/>
</dbReference>
<dbReference type="STRING" id="28181.BEN30_14170"/>
<dbReference type="InterPro" id="IPR052028">
    <property type="entry name" value="HipA_Ser/Thr_kinase"/>
</dbReference>
<keyword evidence="2" id="KW-0808">Transferase</keyword>
<evidence type="ECO:0000256" key="1">
    <source>
        <dbReference type="ARBA" id="ARBA00010164"/>
    </source>
</evidence>
<evidence type="ECO:0000256" key="2">
    <source>
        <dbReference type="ARBA" id="ARBA00022679"/>
    </source>
</evidence>
<dbReference type="Gene3D" id="1.10.1070.20">
    <property type="match status" value="1"/>
</dbReference>
<keyword evidence="7" id="KW-1185">Reference proteome</keyword>
<dbReference type="PANTHER" id="PTHR37419:SF8">
    <property type="entry name" value="TOXIN YJJJ"/>
    <property type="match status" value="1"/>
</dbReference>
<accession>A0A1E5Q5F1</accession>